<feature type="transmembrane region" description="Helical" evidence="1">
    <location>
        <begin position="94"/>
        <end position="116"/>
    </location>
</feature>
<dbReference type="AlphaFoldDB" id="A0A936N963"/>
<keyword evidence="1" id="KW-1133">Transmembrane helix</keyword>
<feature type="transmembrane region" description="Helical" evidence="1">
    <location>
        <begin position="34"/>
        <end position="54"/>
    </location>
</feature>
<evidence type="ECO:0000256" key="1">
    <source>
        <dbReference type="SAM" id="Phobius"/>
    </source>
</evidence>
<organism evidence="2 3">
    <name type="scientific">Candidatus Neomicrothrix subdominans</name>
    <dbReference type="NCBI Taxonomy" id="2954438"/>
    <lineage>
        <taxon>Bacteria</taxon>
        <taxon>Bacillati</taxon>
        <taxon>Actinomycetota</taxon>
        <taxon>Acidimicrobiia</taxon>
        <taxon>Acidimicrobiales</taxon>
        <taxon>Microthrixaceae</taxon>
        <taxon>Candidatus Neomicrothrix</taxon>
    </lineage>
</organism>
<feature type="transmembrane region" description="Helical" evidence="1">
    <location>
        <begin position="61"/>
        <end position="82"/>
    </location>
</feature>
<reference evidence="2 3" key="1">
    <citation type="submission" date="2020-10" db="EMBL/GenBank/DDBJ databases">
        <title>Connecting structure to function with the recovery of over 1000 high-quality activated sludge metagenome-assembled genomes encoding full-length rRNA genes using long-read sequencing.</title>
        <authorList>
            <person name="Singleton C.M."/>
            <person name="Petriglieri F."/>
            <person name="Kristensen J.M."/>
            <person name="Kirkegaard R.H."/>
            <person name="Michaelsen T.Y."/>
            <person name="Andersen M.H."/>
            <person name="Karst S.M."/>
            <person name="Dueholm M.S."/>
            <person name="Nielsen P.H."/>
            <person name="Albertsen M."/>
        </authorList>
    </citation>
    <scope>NUCLEOTIDE SEQUENCE [LARGE SCALE GENOMIC DNA]</scope>
    <source>
        <strain evidence="2">Lyne_18-Q3-R50-59_MAXAC.006</strain>
    </source>
</reference>
<sequence length="321" mass="32788">MPLWIVRLAWLVLPFLAWAGIGAALDGASSGASIVVAAIAWAVWAVVLVATAMVRPVALVVLRLLVPLAPAATATALLLAAGEGSLAAGDGDTITALLGFAAGVVAAVAVMLPSTGDYFLNGDSYGDEQRFGLRCPGALVVTLGPLWLLGVALPAAGIAWLAGAQWAMGAAALIVGGLAGVWLWAVAGRLAQRFVVFVPAGLTVVDPLSLAEPVLFARNRTLSIGPAFVDPDPSDADVEGERVDLSGAALGLAIELRTDGPTEVVTLSRPSERDTSDGGGLADRMKAARMGVSRQAASVLFTPSRPAEFLLQTRRANSARA</sequence>
<feature type="transmembrane region" description="Helical" evidence="1">
    <location>
        <begin position="137"/>
        <end position="160"/>
    </location>
</feature>
<keyword evidence="1" id="KW-0812">Transmembrane</keyword>
<protein>
    <submittedName>
        <fullName evidence="2">Uncharacterized protein</fullName>
    </submittedName>
</protein>
<dbReference type="EMBL" id="JADJZA010000001">
    <property type="protein sequence ID" value="MBK9295938.1"/>
    <property type="molecule type" value="Genomic_DNA"/>
</dbReference>
<accession>A0A936N963</accession>
<evidence type="ECO:0000313" key="3">
    <source>
        <dbReference type="Proteomes" id="UP000727993"/>
    </source>
</evidence>
<proteinExistence type="predicted"/>
<comment type="caution">
    <text evidence="2">The sequence shown here is derived from an EMBL/GenBank/DDBJ whole genome shotgun (WGS) entry which is preliminary data.</text>
</comment>
<gene>
    <name evidence="2" type="ORF">IPN02_03495</name>
</gene>
<evidence type="ECO:0000313" key="2">
    <source>
        <dbReference type="EMBL" id="MBK9295938.1"/>
    </source>
</evidence>
<feature type="transmembrane region" description="Helical" evidence="1">
    <location>
        <begin position="166"/>
        <end position="187"/>
    </location>
</feature>
<keyword evidence="1" id="KW-0472">Membrane</keyword>
<dbReference type="Proteomes" id="UP000727993">
    <property type="component" value="Unassembled WGS sequence"/>
</dbReference>
<name>A0A936N963_9ACTN</name>